<dbReference type="Proteomes" id="UP000191024">
    <property type="component" value="Chromosome F"/>
</dbReference>
<gene>
    <name evidence="1" type="ORF">LAMI_0F16600G</name>
</gene>
<reference evidence="2" key="1">
    <citation type="submission" date="2016-03" db="EMBL/GenBank/DDBJ databases">
        <authorList>
            <person name="Devillers H."/>
        </authorList>
    </citation>
    <scope>NUCLEOTIDE SEQUENCE [LARGE SCALE GENOMIC DNA]</scope>
</reference>
<accession>A0A1G4K507</accession>
<evidence type="ECO:0000313" key="1">
    <source>
        <dbReference type="EMBL" id="SCU98884.1"/>
    </source>
</evidence>
<dbReference type="EMBL" id="LT598467">
    <property type="protein sequence ID" value="SCU98884.1"/>
    <property type="molecule type" value="Genomic_DNA"/>
</dbReference>
<dbReference type="InterPro" id="IPR053218">
    <property type="entry name" value="Pathogen-related_defense"/>
</dbReference>
<evidence type="ECO:0000313" key="2">
    <source>
        <dbReference type="Proteomes" id="UP000191024"/>
    </source>
</evidence>
<keyword evidence="2" id="KW-1185">Reference proteome</keyword>
<sequence length="219" mass="24551">MAEKNESSSTPLWLKSREEIIAATPPSVWRGKVPNYAEINEKLSVQRQKHFEPNSLEELVSNLVRCFEMEATHKANPADWISVDHNVFVMTVNGGPAVTIKDLVTKGGYNVFIGDQPGYNASESNYEKSEEVFRNALRQGFLWELLDLKTDLPKAYLKWRHWGIKDGEFNGHKGDGSLLEFPGSSVVTLNDKMQIIKLEHEFDAAGIIASLSGKCPMAK</sequence>
<dbReference type="OrthoDB" id="65445at2759"/>
<dbReference type="PANTHER" id="PTHR31723:SF10">
    <property type="entry name" value="PATHOGEN-RELATED PROTEIN"/>
    <property type="match status" value="1"/>
</dbReference>
<protein>
    <submittedName>
        <fullName evidence="1">LAMI_0F16600g1_1</fullName>
    </submittedName>
</protein>
<dbReference type="AlphaFoldDB" id="A0A1G4K507"/>
<dbReference type="PANTHER" id="PTHR31723">
    <property type="entry name" value="PATHOGENESIS-RELATED FAMILY PROTEIN"/>
    <property type="match status" value="1"/>
</dbReference>
<organism evidence="1 2">
    <name type="scientific">Lachancea mirantina</name>
    <dbReference type="NCBI Taxonomy" id="1230905"/>
    <lineage>
        <taxon>Eukaryota</taxon>
        <taxon>Fungi</taxon>
        <taxon>Dikarya</taxon>
        <taxon>Ascomycota</taxon>
        <taxon>Saccharomycotina</taxon>
        <taxon>Saccharomycetes</taxon>
        <taxon>Saccharomycetales</taxon>
        <taxon>Saccharomycetaceae</taxon>
        <taxon>Lachancea</taxon>
    </lineage>
</organism>
<proteinExistence type="predicted"/>
<name>A0A1G4K507_9SACH</name>